<sequence length="385" mass="42741">MRPIQLRYLRWRNTPRWAIHDQRRCYSSPSHDPLRILFCGADEFSIYSLRALHDLHLRQPSKVASIDVVCKTDKRVGRGLKKTQEVPIKGVAGQLGLRTHQINTFTRWSPPTPDDESINLIIAVSFGLLVPPRILSAAKYGGLNVHPSMLPDLRGPAPLHHALLNRDTRTGVTLQTLHPQHFDQGRIVAQTPLPGVPIPDAANATHESLLQFLGPLGAQLLCESIESGAFLRPESELRSAHEATEATELRHAPKIGPEYRHINWSSWPASEILLRDRVLGKLWDATTSSALGLSPVHSKPLRLSYAQWEDVTLSHIVASAYTSRGVAPVLASHRETGQQRLCFSTVDDRLVSPQKVTVEGRPQKRSTDKVFLDALLAAETGSDAR</sequence>
<proteinExistence type="predicted"/>
<dbReference type="EC" id="2.1.2.9" evidence="1"/>
<comment type="caution">
    <text evidence="1">The sequence shown here is derived from an EMBL/GenBank/DDBJ whole genome shotgun (WGS) entry which is preliminary data.</text>
</comment>
<protein>
    <submittedName>
        <fullName evidence="1">Methionyl-tRNA formyltransferase</fullName>
        <ecNumber evidence="1">2.1.2.9</ecNumber>
    </submittedName>
</protein>
<reference evidence="1" key="1">
    <citation type="submission" date="2024-02" db="EMBL/GenBank/DDBJ databases">
        <title>Metagenome Assembled Genome of Zalaria obscura JY119.</title>
        <authorList>
            <person name="Vighnesh L."/>
            <person name="Jagadeeshwari U."/>
            <person name="Venkata Ramana C."/>
            <person name="Sasikala C."/>
        </authorList>
    </citation>
    <scope>NUCLEOTIDE SEQUENCE</scope>
    <source>
        <strain evidence="1">JY119</strain>
    </source>
</reference>
<organism evidence="1 2">
    <name type="scientific">Zalaria obscura</name>
    <dbReference type="NCBI Taxonomy" id="2024903"/>
    <lineage>
        <taxon>Eukaryota</taxon>
        <taxon>Fungi</taxon>
        <taxon>Dikarya</taxon>
        <taxon>Ascomycota</taxon>
        <taxon>Pezizomycotina</taxon>
        <taxon>Dothideomycetes</taxon>
        <taxon>Dothideomycetidae</taxon>
        <taxon>Dothideales</taxon>
        <taxon>Zalariaceae</taxon>
        <taxon>Zalaria</taxon>
    </lineage>
</organism>
<gene>
    <name evidence="1" type="primary">FMT1</name>
    <name evidence="1" type="ORF">M8818_002125</name>
</gene>
<evidence type="ECO:0000313" key="2">
    <source>
        <dbReference type="Proteomes" id="UP001320706"/>
    </source>
</evidence>
<dbReference type="Proteomes" id="UP001320706">
    <property type="component" value="Unassembled WGS sequence"/>
</dbReference>
<name>A0ACC3SIJ9_9PEZI</name>
<keyword evidence="1" id="KW-0808">Transferase</keyword>
<evidence type="ECO:0000313" key="1">
    <source>
        <dbReference type="EMBL" id="KAK8215115.1"/>
    </source>
</evidence>
<accession>A0ACC3SIJ9</accession>
<keyword evidence="2" id="KW-1185">Reference proteome</keyword>
<dbReference type="EMBL" id="JAMKPW020000009">
    <property type="protein sequence ID" value="KAK8215115.1"/>
    <property type="molecule type" value="Genomic_DNA"/>
</dbReference>